<evidence type="ECO:0000313" key="4">
    <source>
        <dbReference type="Proteomes" id="UP000308197"/>
    </source>
</evidence>
<keyword evidence="4" id="KW-1185">Reference proteome</keyword>
<feature type="transmembrane region" description="Helical" evidence="2">
    <location>
        <begin position="18"/>
        <end position="36"/>
    </location>
</feature>
<proteinExistence type="predicted"/>
<feature type="transmembrane region" description="Helical" evidence="2">
    <location>
        <begin position="56"/>
        <end position="73"/>
    </location>
</feature>
<evidence type="ECO:0000256" key="2">
    <source>
        <dbReference type="SAM" id="Phobius"/>
    </source>
</evidence>
<feature type="region of interest" description="Disordered" evidence="1">
    <location>
        <begin position="333"/>
        <end position="352"/>
    </location>
</feature>
<feature type="transmembrane region" description="Helical" evidence="2">
    <location>
        <begin position="477"/>
        <end position="502"/>
    </location>
</feature>
<feature type="transmembrane region" description="Helical" evidence="2">
    <location>
        <begin position="444"/>
        <end position="465"/>
    </location>
</feature>
<dbReference type="PANTHER" id="PTHR35043">
    <property type="entry name" value="TRANSCRIPTION FACTOR DOMAIN-CONTAINING PROTEIN"/>
    <property type="match status" value="1"/>
</dbReference>
<evidence type="ECO:0000313" key="3">
    <source>
        <dbReference type="EMBL" id="TFK87794.1"/>
    </source>
</evidence>
<keyword evidence="2" id="KW-0472">Membrane</keyword>
<accession>A0A5C3PDI2</accession>
<organism evidence="3 4">
    <name type="scientific">Polyporus arcularius HHB13444</name>
    <dbReference type="NCBI Taxonomy" id="1314778"/>
    <lineage>
        <taxon>Eukaryota</taxon>
        <taxon>Fungi</taxon>
        <taxon>Dikarya</taxon>
        <taxon>Basidiomycota</taxon>
        <taxon>Agaricomycotina</taxon>
        <taxon>Agaricomycetes</taxon>
        <taxon>Polyporales</taxon>
        <taxon>Polyporaceae</taxon>
        <taxon>Polyporus</taxon>
    </lineage>
</organism>
<keyword evidence="2" id="KW-1133">Transmembrane helix</keyword>
<sequence>MNHDLVSWRAEPDFRGTFTIFTSCMSTLSICIWSALHVDIQKGRSKPIQYLSKGGWLIVGLLCPELLLFNAFHQLKQAIRLTRYGQRMLYLDGGAAQSRSRIMQSLEDWLVGGKPSATSAEPLLDAESSKRTEVGFESVVRKHDWTLAHGFYAAMGGFVLKDPYVDRSDDHYLPSWQHNGVITPDGVRFLMQHAPSLIPDLALDDILDRSKADGLAKTLLVWQVLWFLLTCINRLVQGLPLCLLEISTIAHALCSLLTYALWWYKPKDVSHPTAILAPDARLIGAWMSMASMADQYLIGGILKVDIPCEMTYVKVVETDNGIGGARISFQRPEERASALPASRQQKPPRRTPRDVFRDVLHSRRTRLIFGTATLPWYVQGSSETPEEMRATTLRCALASEAHNKYRLALPAPETPVRLVVPVASLQAFTDTHEHEFAGILRTSVTAAVLTAVYGLPHLIGFTVSFPSATEGTLWRVATVLVAAIGVALGGMMVVTLGTLMLLQKLLELLTGAKAGGRLVERAELPLERLVLSVGAVLYVSSSGYLVVESVRQLFALPSAAFALPSWGSYWPHFS</sequence>
<dbReference type="AlphaFoldDB" id="A0A5C3PDI2"/>
<dbReference type="STRING" id="1314778.A0A5C3PDI2"/>
<dbReference type="EMBL" id="ML211138">
    <property type="protein sequence ID" value="TFK87794.1"/>
    <property type="molecule type" value="Genomic_DNA"/>
</dbReference>
<dbReference type="InParanoid" id="A0A5C3PDI2"/>
<dbReference type="Proteomes" id="UP000308197">
    <property type="component" value="Unassembled WGS sequence"/>
</dbReference>
<keyword evidence="2" id="KW-0812">Transmembrane</keyword>
<evidence type="ECO:0000256" key="1">
    <source>
        <dbReference type="SAM" id="MobiDB-lite"/>
    </source>
</evidence>
<name>A0A5C3PDI2_9APHY</name>
<dbReference type="PANTHER" id="PTHR35043:SF9">
    <property type="match status" value="1"/>
</dbReference>
<reference evidence="3 4" key="1">
    <citation type="journal article" date="2019" name="Nat. Ecol. Evol.">
        <title>Megaphylogeny resolves global patterns of mushroom evolution.</title>
        <authorList>
            <person name="Varga T."/>
            <person name="Krizsan K."/>
            <person name="Foldi C."/>
            <person name="Dima B."/>
            <person name="Sanchez-Garcia M."/>
            <person name="Sanchez-Ramirez S."/>
            <person name="Szollosi G.J."/>
            <person name="Szarkandi J.G."/>
            <person name="Papp V."/>
            <person name="Albert L."/>
            <person name="Andreopoulos W."/>
            <person name="Angelini C."/>
            <person name="Antonin V."/>
            <person name="Barry K.W."/>
            <person name="Bougher N.L."/>
            <person name="Buchanan P."/>
            <person name="Buyck B."/>
            <person name="Bense V."/>
            <person name="Catcheside P."/>
            <person name="Chovatia M."/>
            <person name="Cooper J."/>
            <person name="Damon W."/>
            <person name="Desjardin D."/>
            <person name="Finy P."/>
            <person name="Geml J."/>
            <person name="Haridas S."/>
            <person name="Hughes K."/>
            <person name="Justo A."/>
            <person name="Karasinski D."/>
            <person name="Kautmanova I."/>
            <person name="Kiss B."/>
            <person name="Kocsube S."/>
            <person name="Kotiranta H."/>
            <person name="LaButti K.M."/>
            <person name="Lechner B.E."/>
            <person name="Liimatainen K."/>
            <person name="Lipzen A."/>
            <person name="Lukacs Z."/>
            <person name="Mihaltcheva S."/>
            <person name="Morgado L.N."/>
            <person name="Niskanen T."/>
            <person name="Noordeloos M.E."/>
            <person name="Ohm R.A."/>
            <person name="Ortiz-Santana B."/>
            <person name="Ovrebo C."/>
            <person name="Racz N."/>
            <person name="Riley R."/>
            <person name="Savchenko A."/>
            <person name="Shiryaev A."/>
            <person name="Soop K."/>
            <person name="Spirin V."/>
            <person name="Szebenyi C."/>
            <person name="Tomsovsky M."/>
            <person name="Tulloss R.E."/>
            <person name="Uehling J."/>
            <person name="Grigoriev I.V."/>
            <person name="Vagvolgyi C."/>
            <person name="Papp T."/>
            <person name="Martin F.M."/>
            <person name="Miettinen O."/>
            <person name="Hibbett D.S."/>
            <person name="Nagy L.G."/>
        </authorList>
    </citation>
    <scope>NUCLEOTIDE SEQUENCE [LARGE SCALE GENOMIC DNA]</scope>
    <source>
        <strain evidence="3 4">HHB13444</strain>
    </source>
</reference>
<protein>
    <submittedName>
        <fullName evidence="3">Uncharacterized protein</fullName>
    </submittedName>
</protein>
<gene>
    <name evidence="3" type="ORF">K466DRAFT_97309</name>
</gene>